<organism evidence="2 3">
    <name type="scientific">Litorivita pollutaquae</name>
    <dbReference type="NCBI Taxonomy" id="2200892"/>
    <lineage>
        <taxon>Bacteria</taxon>
        <taxon>Pseudomonadati</taxon>
        <taxon>Pseudomonadota</taxon>
        <taxon>Alphaproteobacteria</taxon>
        <taxon>Rhodobacterales</taxon>
        <taxon>Paracoccaceae</taxon>
        <taxon>Litorivita</taxon>
    </lineage>
</organism>
<feature type="domain" description="GAF" evidence="1">
    <location>
        <begin position="209"/>
        <end position="361"/>
    </location>
</feature>
<reference evidence="2 3" key="1">
    <citation type="submission" date="2018-05" db="EMBL/GenBank/DDBJ databases">
        <title>Oceanovita maritima gen. nov., sp. nov., a marine bacterium in the family Rhodobacteraceae isolated from surface seawater of Lundu port Xiamen, China.</title>
        <authorList>
            <person name="Hetharua B.H."/>
            <person name="Min D."/>
            <person name="Liao H."/>
            <person name="Tian Y."/>
        </authorList>
    </citation>
    <scope>NUCLEOTIDE SEQUENCE [LARGE SCALE GENOMIC DNA]</scope>
    <source>
        <strain evidence="2 3">FSX-11</strain>
    </source>
</reference>
<protein>
    <recommendedName>
        <fullName evidence="1">GAF domain-containing protein</fullName>
    </recommendedName>
</protein>
<sequence>MTLEHTPIPRAGRTELDLLTALGLIDAPRDPAMDALTRLACDLLDVPIAMISFFDDHQARQYIKSQHGFPVDLAGTVDIPYTHSACIHMKGGDAPLVVSNAQDDDRIKDNPVVNAHGLRAYLGVPVYAPGGAIWGSFCVLDGVPRDWNADDERKITDLALCVSREVALLAGHLDGQEAQAETQQMQAGLKDQAEAQERIMRSFMRAGQSIEERFAVLLRDGAQVLGMESGRIARVCAENADILASFDHGVLSEAGQRAAADSPVGVEGTYAAQLLTGQDRLVLPDCTAQPLARRTCLGGTVAGRYLGAPLAVEGVSFGVLEFTGAAPRPDGWRKTELALFDYITVVAMAHLEIFKHIKKLRASEAAIVSTLLDQREAARRAAVAPSNKGGAEAS</sequence>
<gene>
    <name evidence="2" type="ORF">DI396_06295</name>
</gene>
<dbReference type="RefSeq" id="WP_110795304.1">
    <property type="nucleotide sequence ID" value="NZ_KZ826482.1"/>
</dbReference>
<evidence type="ECO:0000313" key="3">
    <source>
        <dbReference type="Proteomes" id="UP000248012"/>
    </source>
</evidence>
<dbReference type="AlphaFoldDB" id="A0A2V4N3U2"/>
<dbReference type="OrthoDB" id="9816309at2"/>
<evidence type="ECO:0000259" key="1">
    <source>
        <dbReference type="SMART" id="SM00065"/>
    </source>
</evidence>
<dbReference type="Gene3D" id="3.30.450.40">
    <property type="match status" value="2"/>
</dbReference>
<dbReference type="SMART" id="SM00065">
    <property type="entry name" value="GAF"/>
    <property type="match status" value="2"/>
</dbReference>
<name>A0A2V4N3U2_9RHOB</name>
<evidence type="ECO:0000313" key="2">
    <source>
        <dbReference type="EMBL" id="PYC48572.1"/>
    </source>
</evidence>
<dbReference type="InterPro" id="IPR029016">
    <property type="entry name" value="GAF-like_dom_sf"/>
</dbReference>
<dbReference type="PANTHER" id="PTHR43102:SF2">
    <property type="entry name" value="GAF DOMAIN-CONTAINING PROTEIN"/>
    <property type="match status" value="1"/>
</dbReference>
<dbReference type="Pfam" id="PF01590">
    <property type="entry name" value="GAF"/>
    <property type="match status" value="2"/>
</dbReference>
<dbReference type="InterPro" id="IPR003018">
    <property type="entry name" value="GAF"/>
</dbReference>
<dbReference type="EMBL" id="QFVT01000003">
    <property type="protein sequence ID" value="PYC48572.1"/>
    <property type="molecule type" value="Genomic_DNA"/>
</dbReference>
<dbReference type="PANTHER" id="PTHR43102">
    <property type="entry name" value="SLR1143 PROTEIN"/>
    <property type="match status" value="1"/>
</dbReference>
<accession>A0A2V4N3U2</accession>
<keyword evidence="3" id="KW-1185">Reference proteome</keyword>
<feature type="domain" description="GAF" evidence="1">
    <location>
        <begin position="28"/>
        <end position="178"/>
    </location>
</feature>
<dbReference type="SUPFAM" id="SSF55781">
    <property type="entry name" value="GAF domain-like"/>
    <property type="match status" value="2"/>
</dbReference>
<proteinExistence type="predicted"/>
<comment type="caution">
    <text evidence="2">The sequence shown here is derived from an EMBL/GenBank/DDBJ whole genome shotgun (WGS) entry which is preliminary data.</text>
</comment>
<dbReference type="Proteomes" id="UP000248012">
    <property type="component" value="Unassembled WGS sequence"/>
</dbReference>